<dbReference type="PANTHER" id="PTHR11640">
    <property type="entry name" value="NEPHRIN"/>
    <property type="match status" value="1"/>
</dbReference>
<dbReference type="InterPro" id="IPR003599">
    <property type="entry name" value="Ig_sub"/>
</dbReference>
<dbReference type="EMBL" id="JXLN01018443">
    <property type="protein sequence ID" value="KPM11977.1"/>
    <property type="molecule type" value="Genomic_DNA"/>
</dbReference>
<protein>
    <submittedName>
        <fullName evidence="7">Sticks and stones-like protein</fullName>
    </submittedName>
</protein>
<evidence type="ECO:0000256" key="2">
    <source>
        <dbReference type="ARBA" id="ARBA00023136"/>
    </source>
</evidence>
<dbReference type="PANTHER" id="PTHR11640:SF136">
    <property type="entry name" value="NEPHRIN"/>
    <property type="match status" value="1"/>
</dbReference>
<evidence type="ECO:0000256" key="4">
    <source>
        <dbReference type="ARBA" id="ARBA00023180"/>
    </source>
</evidence>
<gene>
    <name evidence="7" type="ORF">QR98_0105570</name>
</gene>
<feature type="non-terminal residue" evidence="7">
    <location>
        <position position="447"/>
    </location>
</feature>
<keyword evidence="4" id="KW-0325">Glycoprotein</keyword>
<dbReference type="Pfam" id="PF08205">
    <property type="entry name" value="C2-set_2"/>
    <property type="match status" value="3"/>
</dbReference>
<dbReference type="Proteomes" id="UP000616769">
    <property type="component" value="Unassembled WGS sequence"/>
</dbReference>
<dbReference type="GO" id="GO:0005886">
    <property type="term" value="C:plasma membrane"/>
    <property type="evidence" value="ECO:0007669"/>
    <property type="project" value="TreeGrafter"/>
</dbReference>
<dbReference type="SMART" id="SM00409">
    <property type="entry name" value="IG"/>
    <property type="match status" value="3"/>
</dbReference>
<dbReference type="InterPro" id="IPR036179">
    <property type="entry name" value="Ig-like_dom_sf"/>
</dbReference>
<evidence type="ECO:0000313" key="7">
    <source>
        <dbReference type="EMBL" id="KPM11977.1"/>
    </source>
</evidence>
<evidence type="ECO:0000256" key="3">
    <source>
        <dbReference type="ARBA" id="ARBA00023157"/>
    </source>
</evidence>
<dbReference type="GO" id="GO:0098609">
    <property type="term" value="P:cell-cell adhesion"/>
    <property type="evidence" value="ECO:0007669"/>
    <property type="project" value="TreeGrafter"/>
</dbReference>
<dbReference type="PROSITE" id="PS50835">
    <property type="entry name" value="IG_LIKE"/>
    <property type="match status" value="3"/>
</dbReference>
<reference evidence="7 8" key="1">
    <citation type="journal article" date="2015" name="Parasit. Vectors">
        <title>Draft genome of the scabies mite.</title>
        <authorList>
            <person name="Rider S.D.Jr."/>
            <person name="Morgan M.S."/>
            <person name="Arlian L.G."/>
        </authorList>
    </citation>
    <scope>NUCLEOTIDE SEQUENCE [LARGE SCALE GENOMIC DNA]</scope>
    <source>
        <strain evidence="7">Arlian Lab</strain>
    </source>
</reference>
<dbReference type="Gene3D" id="2.60.40.10">
    <property type="entry name" value="Immunoglobulins"/>
    <property type="match status" value="4"/>
</dbReference>
<dbReference type="InterPro" id="IPR007110">
    <property type="entry name" value="Ig-like_dom"/>
</dbReference>
<dbReference type="AlphaFoldDB" id="A0A132AM15"/>
<keyword evidence="2" id="KW-0472">Membrane</keyword>
<feature type="domain" description="Ig-like" evidence="6">
    <location>
        <begin position="40"/>
        <end position="147"/>
    </location>
</feature>
<comment type="caution">
    <text evidence="7">The sequence shown here is derived from an EMBL/GenBank/DDBJ whole genome shotgun (WGS) entry which is preliminary data.</text>
</comment>
<evidence type="ECO:0000256" key="1">
    <source>
        <dbReference type="ARBA" id="ARBA00004479"/>
    </source>
</evidence>
<comment type="subcellular location">
    <subcellularLocation>
        <location evidence="1">Membrane</location>
        <topology evidence="1">Single-pass type I membrane protein</topology>
    </subcellularLocation>
</comment>
<accession>A0A132AM15</accession>
<dbReference type="OrthoDB" id="10028801at2759"/>
<proteinExistence type="predicted"/>
<dbReference type="PROSITE" id="PS00290">
    <property type="entry name" value="IG_MHC"/>
    <property type="match status" value="1"/>
</dbReference>
<dbReference type="InterPro" id="IPR051275">
    <property type="entry name" value="Cell_adhesion_signaling"/>
</dbReference>
<evidence type="ECO:0000313" key="8">
    <source>
        <dbReference type="Proteomes" id="UP000616769"/>
    </source>
</evidence>
<dbReference type="VEuPathDB" id="VectorBase:SSCA004091"/>
<dbReference type="InterPro" id="IPR013783">
    <property type="entry name" value="Ig-like_fold"/>
</dbReference>
<feature type="domain" description="Ig-like" evidence="6">
    <location>
        <begin position="259"/>
        <end position="425"/>
    </location>
</feature>
<keyword evidence="5" id="KW-0393">Immunoglobulin domain</keyword>
<keyword evidence="3" id="KW-1015">Disulfide bond</keyword>
<evidence type="ECO:0000259" key="6">
    <source>
        <dbReference type="PROSITE" id="PS50835"/>
    </source>
</evidence>
<dbReference type="GO" id="GO:0050839">
    <property type="term" value="F:cell adhesion molecule binding"/>
    <property type="evidence" value="ECO:0007669"/>
    <property type="project" value="TreeGrafter"/>
</dbReference>
<sequence>HSIFVPSLLEALCVPPKVIHINSTRTFDNPNDVSISSSTPSLSLLINDGSRNASLFQVEAFEGEKIIITCLVPYSKPPSRLKWYRKNIELLPEAAKTTVSKTLLSNRHTLYSVESSLILYPKSDEEYHCQAEHASLSKSLRATAQINIFKKPSSPVIEGYRNGDIVNYQEKLTLKCTSQNGYPIPNVIWFRNGIEIDRSFTIINDRHTVINTLTFKVDHDDNQAQFTCQVFNSLTPIPLTQTITLNVFLFPTKIRIDGPTEVLLVENQGSPLTLDCSANPASPIPNETKIRWLIDGKEANQDDGSSSMELIRENHQSWTIKSNLTFVINNREPNQRTIECIDPPEMPVLLGLKNGQATVMIGEIFKLKCVCYSGNPKPDLISALTTTTGSGISSELVLRPTANDHDSTFRCHVLHPALTKSYEVTFTLQVIFHFDSNTHTHPHTLAH</sequence>
<organism evidence="7 8">
    <name type="scientific">Sarcoptes scabiei</name>
    <name type="common">Itch mite</name>
    <name type="synonym">Acarus scabiei</name>
    <dbReference type="NCBI Taxonomy" id="52283"/>
    <lineage>
        <taxon>Eukaryota</taxon>
        <taxon>Metazoa</taxon>
        <taxon>Ecdysozoa</taxon>
        <taxon>Arthropoda</taxon>
        <taxon>Chelicerata</taxon>
        <taxon>Arachnida</taxon>
        <taxon>Acari</taxon>
        <taxon>Acariformes</taxon>
        <taxon>Sarcoptiformes</taxon>
        <taxon>Astigmata</taxon>
        <taxon>Psoroptidia</taxon>
        <taxon>Sarcoptoidea</taxon>
        <taxon>Sarcoptidae</taxon>
        <taxon>Sarcoptinae</taxon>
        <taxon>Sarcoptes</taxon>
    </lineage>
</organism>
<dbReference type="InterPro" id="IPR013162">
    <property type="entry name" value="CD80_C2-set"/>
</dbReference>
<name>A0A132AM15_SARSC</name>
<dbReference type="InterPro" id="IPR003006">
    <property type="entry name" value="Ig/MHC_CS"/>
</dbReference>
<dbReference type="SUPFAM" id="SSF48726">
    <property type="entry name" value="Immunoglobulin"/>
    <property type="match status" value="4"/>
</dbReference>
<evidence type="ECO:0000256" key="5">
    <source>
        <dbReference type="ARBA" id="ARBA00023319"/>
    </source>
</evidence>
<feature type="domain" description="Ig-like" evidence="6">
    <location>
        <begin position="152"/>
        <end position="244"/>
    </location>
</feature>
<dbReference type="GO" id="GO:0005911">
    <property type="term" value="C:cell-cell junction"/>
    <property type="evidence" value="ECO:0007669"/>
    <property type="project" value="TreeGrafter"/>
</dbReference>